<reference evidence="1 2" key="1">
    <citation type="submission" date="2018-06" db="EMBL/GenBank/DDBJ databases">
        <authorList>
            <consortium name="Pathogen Informatics"/>
            <person name="Doyle S."/>
        </authorList>
    </citation>
    <scope>NUCLEOTIDE SEQUENCE [LARGE SCALE GENOMIC DNA]</scope>
    <source>
        <strain evidence="1 2">NCTC13067</strain>
    </source>
</reference>
<dbReference type="EMBL" id="UGTM01000002">
    <property type="protein sequence ID" value="SUB94442.1"/>
    <property type="molecule type" value="Genomic_DNA"/>
</dbReference>
<name>A0A379EEE1_9BACT</name>
<dbReference type="AlphaFoldDB" id="A0A379EEE1"/>
<evidence type="ECO:0000313" key="1">
    <source>
        <dbReference type="EMBL" id="SUB94442.1"/>
    </source>
</evidence>
<gene>
    <name evidence="1" type="ORF">NCTC13067_02314</name>
</gene>
<sequence length="318" mass="36743">MTIKDAILLSLEDFPNGATSREVYENILQRRIFEFNKEAKTPDATTCAQLTTMVKHGDVRIKRFKNDKNVYCYLLCKYSSSSENTVTTQPSPMRTKASFHERDLHPLLCSYLNYRGIMAKTIFHEKSTKAEDHQKWVHPDIIGVKFTGQKNSICNSLFKALNKNDSLCLYSYELKRRIDNDYELKKCFFQAVSNSSWANKGYLVAFDINEDLREELARLNHSFGIGFILLKANPYESQVWFDAVDRQLDFSTIDKLCEINADFKEFIRLVEATMTADDKHFNPSKAALSNICDKFLLGDGEIQQYCIEHKIPTTDEEI</sequence>
<organism evidence="1 2">
    <name type="scientific">Prevotella denticola</name>
    <dbReference type="NCBI Taxonomy" id="28129"/>
    <lineage>
        <taxon>Bacteria</taxon>
        <taxon>Pseudomonadati</taxon>
        <taxon>Bacteroidota</taxon>
        <taxon>Bacteroidia</taxon>
        <taxon>Bacteroidales</taxon>
        <taxon>Prevotellaceae</taxon>
        <taxon>Prevotella</taxon>
    </lineage>
</organism>
<dbReference type="Proteomes" id="UP000255469">
    <property type="component" value="Unassembled WGS sequence"/>
</dbReference>
<proteinExistence type="predicted"/>
<evidence type="ECO:0000313" key="2">
    <source>
        <dbReference type="Proteomes" id="UP000255469"/>
    </source>
</evidence>
<accession>A0A379EEE1</accession>
<protein>
    <submittedName>
        <fullName evidence="1">Uncharacterized protein conserved in bacteria</fullName>
    </submittedName>
</protein>
<dbReference type="RefSeq" id="WP_025067583.1">
    <property type="nucleotide sequence ID" value="NZ_JAHXRC010000021.1"/>
</dbReference>